<dbReference type="Proteomes" id="UP000639772">
    <property type="component" value="Unassembled WGS sequence"/>
</dbReference>
<dbReference type="EMBL" id="JADCNM010000220">
    <property type="protein sequence ID" value="KAG0449027.1"/>
    <property type="molecule type" value="Genomic_DNA"/>
</dbReference>
<evidence type="ECO:0000313" key="3">
    <source>
        <dbReference type="Proteomes" id="UP000639772"/>
    </source>
</evidence>
<comment type="caution">
    <text evidence="2">The sequence shown here is derived from an EMBL/GenBank/DDBJ whole genome shotgun (WGS) entry which is preliminary data.</text>
</comment>
<evidence type="ECO:0000256" key="1">
    <source>
        <dbReference type="SAM" id="MobiDB-lite"/>
    </source>
</evidence>
<feature type="region of interest" description="Disordered" evidence="1">
    <location>
        <begin position="54"/>
        <end position="73"/>
    </location>
</feature>
<dbReference type="OrthoDB" id="427777at2759"/>
<organism evidence="2 3">
    <name type="scientific">Vanilla planifolia</name>
    <name type="common">Vanilla</name>
    <dbReference type="NCBI Taxonomy" id="51239"/>
    <lineage>
        <taxon>Eukaryota</taxon>
        <taxon>Viridiplantae</taxon>
        <taxon>Streptophyta</taxon>
        <taxon>Embryophyta</taxon>
        <taxon>Tracheophyta</taxon>
        <taxon>Spermatophyta</taxon>
        <taxon>Magnoliopsida</taxon>
        <taxon>Liliopsida</taxon>
        <taxon>Asparagales</taxon>
        <taxon>Orchidaceae</taxon>
        <taxon>Vanilloideae</taxon>
        <taxon>Vanilleae</taxon>
        <taxon>Vanilla</taxon>
    </lineage>
</organism>
<proteinExistence type="predicted"/>
<gene>
    <name evidence="2" type="ORF">HPP92_027510</name>
</gene>
<name>A0A835PC56_VANPL</name>
<protein>
    <recommendedName>
        <fullName evidence="4">C-CAP/cofactor C-like domain-containing protein</fullName>
    </recommendedName>
</protein>
<dbReference type="InterPro" id="IPR039589">
    <property type="entry name" value="TBCC1"/>
</dbReference>
<reference evidence="2 3" key="1">
    <citation type="journal article" date="2020" name="Nat. Food">
        <title>A phased Vanilla planifolia genome enables genetic improvement of flavour and production.</title>
        <authorList>
            <person name="Hasing T."/>
            <person name="Tang H."/>
            <person name="Brym M."/>
            <person name="Khazi F."/>
            <person name="Huang T."/>
            <person name="Chambers A.H."/>
        </authorList>
    </citation>
    <scope>NUCLEOTIDE SEQUENCE [LARGE SCALE GENOMIC DNA]</scope>
    <source>
        <tissue evidence="2">Leaf</tissue>
    </source>
</reference>
<accession>A0A835PC56</accession>
<dbReference type="AlphaFoldDB" id="A0A835PC56"/>
<evidence type="ECO:0000313" key="2">
    <source>
        <dbReference type="EMBL" id="KAG0449027.1"/>
    </source>
</evidence>
<dbReference type="PANTHER" id="PTHR16052:SF0">
    <property type="entry name" value="TBCC DOMAIN-CONTAINING PROTEIN 1"/>
    <property type="match status" value="1"/>
</dbReference>
<evidence type="ECO:0008006" key="4">
    <source>
        <dbReference type="Google" id="ProtNLM"/>
    </source>
</evidence>
<sequence>MPAAPVSAAQVHEWFYKNIVISLENNAEKVMAKENGHSNALDADVTMTDASLCHSRSQSGVSPNGSSMQNSPWNSRNQTFVEGISKASLVKQPCDIKGNSVLNCHDSVIYLLAPLKYAIVYGCSDATVILGAIGKVAPFNTYYPQMEEHLAHAELSRPLTSGMNLWYWDWLTLTIHYLILLEFLILNLSLQHALIPSNSQNSWFLACGAQLKNLLCLFWEECYEEVPGQEYLALDAHQTTPFCILEINCSNRFEATDRSPEVMHERFETLLSLAWWLQLLTYAKPFFALRFAGEFGEKEDVL</sequence>
<dbReference type="PANTHER" id="PTHR16052">
    <property type="entry name" value="TBCC DOMAIN-CONTAINING PROTEIN 1"/>
    <property type="match status" value="1"/>
</dbReference>